<evidence type="ECO:0000256" key="8">
    <source>
        <dbReference type="ARBA" id="ARBA00022801"/>
    </source>
</evidence>
<feature type="domain" description="Integrase catalytic" evidence="16">
    <location>
        <begin position="177"/>
        <end position="358"/>
    </location>
</feature>
<keyword evidence="8" id="KW-0378">Hydrolase</keyword>
<dbReference type="InterPro" id="IPR041577">
    <property type="entry name" value="RT_RNaseH_2"/>
</dbReference>
<dbReference type="PANTHER" id="PTHR37984">
    <property type="entry name" value="PROTEIN CBG26694"/>
    <property type="match status" value="1"/>
</dbReference>
<evidence type="ECO:0000256" key="12">
    <source>
        <dbReference type="ARBA" id="ARBA00022918"/>
    </source>
</evidence>
<feature type="compositionally biased region" description="Basic and acidic residues" evidence="14">
    <location>
        <begin position="3519"/>
        <end position="3539"/>
    </location>
</feature>
<feature type="compositionally biased region" description="Acidic residues" evidence="14">
    <location>
        <begin position="186"/>
        <end position="208"/>
    </location>
</feature>
<keyword evidence="10" id="KW-0694">RNA-binding</keyword>
<dbReference type="InterPro" id="IPR043502">
    <property type="entry name" value="DNA/RNA_pol_sf"/>
</dbReference>
<dbReference type="Pfam" id="PF25597">
    <property type="entry name" value="SH3_retrovirus"/>
    <property type="match status" value="1"/>
</dbReference>
<dbReference type="PROSITE" id="PS50878">
    <property type="entry name" value="RT_POL"/>
    <property type="match status" value="2"/>
</dbReference>
<dbReference type="Gene3D" id="3.30.420.10">
    <property type="entry name" value="Ribonuclease H-like superfamily/Ribonuclease H"/>
    <property type="match status" value="4"/>
</dbReference>
<sequence length="4208" mass="480579">MEDKSSWEIWSDKNDEAFGIIITTFVGFPVLDKWKFAYNTAKQESTGFTPFFLVHGREAETPLDVLFPKLLPEDDDFIQTLGARAEEARKLARIHSMRSQDSNKQRYDAHHRNIIYQPGDLVWIFIPVRKVGYSEKLMRRYFGPYKVTRKISDVTYEVETFGNQQGRRKTKDLVHICRMKPYLNPEDQEDHLEEDPEDDSTNFQEEDIPTERTQQPQTRVEISGPITRSRALRLRMSKDETFERFEEFKARAENELSLRIKDVRTDNGTEFCNSRFERLFKRSGIHHQFTTTYSPQSNGVAERVNRTLIDTARTLLIDSKLPMKFWAEAIATAAYIKNCTPHRSIKHHTPLQRWNGRKPSVKHIRIFGCLTHWLESKPRRNKFSPKGRKGIFIGYSIKRKACRIYDIMTKRIHEVRSVKFSVDKRGIDYANDIQEDINCDNLTYKVNCEEIAEDFLILKEDNPVTESEMKSQENTSVKPGGDTENDSTQTEPIEERCEKGGRKKGETKSILEERHKARLEEQERKLIGEGVRRSQRIKERNDANLIMEIDHYIPENFKEAIDSGERNEWHKAMEEELSELEKHKVWTLVPRENGMEVISNKKDVYPLPRIDDALDSLASSSYFSTMDLRSGYWQIEVDEKDREKTAFITPDGLYEFQVMPFGLCNAPAAFERTIDSVLGSLKWNMCLCYLDDIVVYAPTFKFPMLEVMADLHDAPTAGHLGFARTYDKVKKRFYWPGLYRTVRQYVSHCRECQRRKKLPRRPAGQLVSIPPVEKPFYKVGVDLLGRFPVSKDGTRWIIVCTDYMTRYAITKAIPDGGAIETAKFLVEDVILKHGAPREMITDRGRNFISQVIKEINALCGIVHRFTTAYHPQTNGLTERFNKTLGDMLSMYTGVEQKDWDQVLPYVTFAYNTAKQEATGYTPFFLVYAREAETYIDAVLPYLPDEISDDYVGEFVTRAEEARQLSRSRLLQSQAKDRRLYDQKHTPVYYQKDDLVWVFTSIRKVGLSEKLLKRYFGPYKLTKKLSERNIFKMASFGKLENFDLSKPEGWIAYLERINFYFVANGIEKIEQKKAILLTLIGPETFSLARSLAAPKPLNAIDYSELIKLLTGHFCPKPNVIVQRYHFNKRNQGTESVSAYVAELRKLSENCEFIDLDDRLRDRLVCGLRNEFLVKRLLSEKDLTFEKAVNLALCDESASANASILQEKMPELNCGKIGHLQKACLTKANNLTYLHNKNNSFSDPSLNSLETDDEICPFYITANLDGNEIAMLIDSGSMYSILNKETYLKYWKMTQLSKSDVSLRTWASDKVKILGKLNVMAKVANCTKSMTILVADGLGPNILGRQWFGAFHLKINFLNINGSNPISPEFEELFKEEIDAYNGPLIHIDLPENAVPKFVKARAVPFALRELVDKKLKSLEEQGIIEPIKFSKWASPIVTVLKNDGTIRICHDYKTTVNLYTNPDKYPLPTIPQLLDRLRGGKVFTKLDMAQAYQQLKVDDESSEILTINTPRGLYRVKRLPFGLNSAVGTFQRFMDTLLMGIDGVAVYLDDVLISGINCGDLKKKTEKVLLRFKEAGLRLKRNKCKFYVPEIEFLGMKIDNKGIHPSEEKLRAIKDARPPSNKKELMSFLGLLNYYERFLRNKATVVEPLHRLLDSNNPWKWNREHQRAFKEAKSLISSESVLAHFDDNLPILVSCDASEYGIGAILSQVDHGVERPVVFASRTLNKTERRYAVIDREALAVIFAVSKFYQYLLGRKFKILTDHKPLIGLFNPSKPIPQVLSPRMLRWCLTLSAYSYSIEYKPGRTNGNVDALSRLPLNESPSEVPNPPEVFFIESENAAVSSSEVAKLTNKDPILSRIKFWAMNGWPEQRYEEKFKDFSNRSSEISVHKDCLLWGSRVIIPEKLRRDILNLLHDTHVGIVGTKALARGLCWWPNMDKDIERLVSNCRICLSCSHDPPKTSVYPWIWPSRPWSRLHIDHAGPFQGKLFLVAVDAFSKWTEAKIVPSTSADITIKVLRKMFATHGLPDVIVSDNGTSFTSDQFQTFLKKFLRKNDNGDWSTRLARSLLTMRITINNTTQKSPAQILMNRNLKCLLNKCHPEIVSEERNKQEEKFMRTWRPHSAVEEGQEIVARNYHGPKWLPGVVCEKTGPVSVKVETDDGRVINRHLDQVRSCGENESLPSTSSTPQVPPESEETQDAPAIESPAVTPQPVLRRMLEISRKEIRLLEPQNDQTLNRVQNKPKKHYNANNFNKGRFTNQGTPSFSGASKPKCYRCGLDTHSAQECGAKKMTCSYCNKLGHLFRACRNRPNQNNNRNHKNFNQTKVKTIQEENKTEVGESSDEYTYYTGAENKEKVQIDGSEINMIIDTGSDRTFISYNKMLELYGHKIMPKLHDTTRTFFAYGQDRPLPCYGYFNAVISWKENSVSEEIYVIDKKVESLLGGKASFELGIIKRVNHVNESMSTNIETLVQEHEHLFHGLGTIKGYSHKVTLKDNYRPIAQRCRRIPYAMVEAVNQELDKMLENGIIEEVHQGSEWVSNIIVVPKRDSEEIRLCIDLREVNKAILRERHPIPTIDNMLHALKGAKVFAKLDAKKGFWQVDLDPQSRPLTTFITHRGCYRFCKVPFGLSSAPEAYQKGMDSILLDLKGVICYLDDVVVYAKDRQELEERLRKVLQRFDKVGIRLNRNKCKFAMEELDILGHIVSSEGIKPDNRKIEAVLNFPIPKNIEMLRSFLGTCGFLRKFIPNFSKLAEPLNNLTRKNVRWNWDLKTNKAFQDLKESLTKEPCLAYYNLNSPTELITDASPIGLGAVLIQTQQNGIKRPIAYASRSLTDTEKRYSQIEKETLGCVWAIEHFNTYIWGRKFVLKTDHKPLIYMLNPKNGAVLPPRIQRLSWRLQPYDFEIEFIQGKQNIADIFSRQPLSNTSDEKWLEDYVHKVLSITSEELQALSLKEIKVCTEQDPLFQKLKDMVQKGVWPYPLNEEFKCFYKFKDELSIFDNLILKGSRILLSSKLIKRVLRIAHETHQGMTRTKQLLREKYFWINMDFDIENLIRNCPICVRNQPLINDQPLQIVPLPSKPWMKLGIDIVGPIGHHYVLTVIDYYSSYPEAMIIEDISSKTIIKKLMEIFARHGYPHEVVTDNGLQFVSTSMERFLKECGIRHIKASPYYPKSNGKIEIFHRFLKKQFNSSSEEGKDWKEDLSRILMSYRTTPNRSTGKTPAFLLFSREIKTKLSSLVNDAEEDESNIKEFNMVYKEKMKTYNDIIRKASPHNFEIRNLVYVANPNNGKLDSNFRSEHHVILENTSINSFKLVNTKNGKIIHRNAKHLKHVPTQETNQGISDLIPEESQENLSSDSTRIEHLNSSDVQIPDDNSSNQDKDTSLNRPSSSRTGSTFNPVVSDRLDAEALHQLPPEICDGSSLEFRMSEKPRVVGITLMKGVDPASIKEDAGIVVSSEQMVEETSKQIAVEESKRAQVVERHFAEDGERAQVEKRSVVEVDESHRAEVKKESVEADEEKGLDVEQGMDSKNTEEVKLLHSEQGTDSKVAEGLDAEQGTDSKVAEKQDADLENGKDSEAETKDNGVGDSKTAIKGYESVSNSKAVAEGADQVEISDGETESIDDIEERVVRVPSSRKLVEARQTGDAEFKGCTVQITYVKREPVEKSSIGKYLPNNKMQLVSKETVSGTVVTPMLYTPASSPKGQVPTPAKNLNLGDKSPEKSGKSAKLERIANPVDYRTIILSGLRSLKKISESHDCSRPADDTSGPSDDTSKPSDDISKPADDASASDPDSSKGKAQGSQEVPEIAVEDSDEKSAIEDSQPSEPLDVEGSGVGASSDVEGVKLHGFGDDSEDAYAAAVYIRIPTDDGVSVRLLASKTKLAPMRKMSIPRLELCAALLLTRLVKYIMEEFNIKLESATCWSDSTIVSSWLRTQSFPQVREWRYVPTGDNPADIASRGILGSELKQSSIWWTGLTWLSAESTEWPRMPPMFEHQSQTELLSIHAISETPFLVAIGEMSSTFNGYIRKVAWILRYCHNCRYIAERYQSHLTPAELRNAHRGILQAIQYQHFREEIRSLTTLGSVRRTSKIYGLTPFLDDQGILGVGGRLKWAPSMTYERKHPALSPSSGKVAQMIVQAVHMRTMHGSVHLMLSTLRQKYWMLRAKDQVERCIRECVTCCRYNRVTQGQLMSDLPKERLTPGKPLSISGVDYAGPVNLRMSK</sequence>
<dbReference type="EC" id="2.7.7.49" evidence="1"/>
<dbReference type="InterPro" id="IPR050951">
    <property type="entry name" value="Retrovirus_Pol_polyprotein"/>
</dbReference>
<dbReference type="InterPro" id="IPR001584">
    <property type="entry name" value="Integrase_cat-core"/>
</dbReference>
<dbReference type="EMBL" id="CP092876">
    <property type="protein sequence ID" value="UYV77169.1"/>
    <property type="molecule type" value="Genomic_DNA"/>
</dbReference>
<evidence type="ECO:0000313" key="18">
    <source>
        <dbReference type="Proteomes" id="UP001235939"/>
    </source>
</evidence>
<evidence type="ECO:0000313" key="17">
    <source>
        <dbReference type="EMBL" id="UYV77169.1"/>
    </source>
</evidence>
<keyword evidence="3" id="KW-0808">Transferase</keyword>
<dbReference type="CDD" id="cd09274">
    <property type="entry name" value="RNase_HI_RT_Ty3"/>
    <property type="match status" value="2"/>
</dbReference>
<feature type="region of interest" description="Disordered" evidence="14">
    <location>
        <begin position="2241"/>
        <end position="2260"/>
    </location>
</feature>
<feature type="domain" description="Integrase catalytic" evidence="16">
    <location>
        <begin position="3068"/>
        <end position="3220"/>
    </location>
</feature>
<dbReference type="Gene3D" id="3.10.20.370">
    <property type="match status" value="1"/>
</dbReference>
<evidence type="ECO:0000259" key="15">
    <source>
        <dbReference type="PROSITE" id="PS50878"/>
    </source>
</evidence>
<evidence type="ECO:0000256" key="4">
    <source>
        <dbReference type="ARBA" id="ARBA00022695"/>
    </source>
</evidence>
<feature type="region of interest" description="Disordered" evidence="14">
    <location>
        <begin position="3740"/>
        <end position="3824"/>
    </location>
</feature>
<dbReference type="InterPro" id="IPR008042">
    <property type="entry name" value="Retrotrans_Pao"/>
</dbReference>
<evidence type="ECO:0000256" key="11">
    <source>
        <dbReference type="ARBA" id="ARBA00022908"/>
    </source>
</evidence>
<dbReference type="InterPro" id="IPR000477">
    <property type="entry name" value="RT_dom"/>
</dbReference>
<evidence type="ECO:0000256" key="10">
    <source>
        <dbReference type="ARBA" id="ARBA00022884"/>
    </source>
</evidence>
<dbReference type="InterPro" id="IPR041588">
    <property type="entry name" value="Integrase_H2C2"/>
</dbReference>
<evidence type="ECO:0000259" key="16">
    <source>
        <dbReference type="PROSITE" id="PS50994"/>
    </source>
</evidence>
<feature type="region of interest" description="Disordered" evidence="14">
    <location>
        <begin position="3684"/>
        <end position="3718"/>
    </location>
</feature>
<feature type="compositionally biased region" description="Basic and acidic residues" evidence="14">
    <location>
        <begin position="3740"/>
        <end position="3751"/>
    </location>
</feature>
<dbReference type="SUPFAM" id="SSF56672">
    <property type="entry name" value="DNA/RNA polymerases"/>
    <property type="match status" value="3"/>
</dbReference>
<dbReference type="InterPro" id="IPR054465">
    <property type="entry name" value="Integrase_p58-like_C"/>
</dbReference>
<gene>
    <name evidence="17" type="ORF">LAZ67_14003479</name>
</gene>
<feature type="compositionally biased region" description="Basic and acidic residues" evidence="14">
    <location>
        <begin position="3550"/>
        <end position="3573"/>
    </location>
</feature>
<keyword evidence="9" id="KW-0460">Magnesium</keyword>
<dbReference type="SUPFAM" id="SSF50630">
    <property type="entry name" value="Acid proteases"/>
    <property type="match status" value="1"/>
</dbReference>
<name>A0ABY6L8H6_9ARAC</name>
<keyword evidence="11" id="KW-0229">DNA integration</keyword>
<dbReference type="Gene3D" id="2.40.70.10">
    <property type="entry name" value="Acid Proteases"/>
    <property type="match status" value="1"/>
</dbReference>
<dbReference type="InterPro" id="IPR043128">
    <property type="entry name" value="Rev_trsase/Diguanyl_cyclase"/>
</dbReference>
<dbReference type="Gene3D" id="1.10.340.70">
    <property type="match status" value="3"/>
</dbReference>
<evidence type="ECO:0000256" key="2">
    <source>
        <dbReference type="ARBA" id="ARBA00022670"/>
    </source>
</evidence>
<feature type="region of interest" description="Disordered" evidence="14">
    <location>
        <begin position="3322"/>
        <end position="3388"/>
    </location>
</feature>
<evidence type="ECO:0000256" key="9">
    <source>
        <dbReference type="ARBA" id="ARBA00022842"/>
    </source>
</evidence>
<dbReference type="Gene3D" id="3.30.70.270">
    <property type="match status" value="4"/>
</dbReference>
<feature type="compositionally biased region" description="Basic and acidic residues" evidence="14">
    <location>
        <begin position="462"/>
        <end position="471"/>
    </location>
</feature>
<dbReference type="CDD" id="cd01647">
    <property type="entry name" value="RT_LTR"/>
    <property type="match status" value="3"/>
</dbReference>
<dbReference type="PROSITE" id="PS00141">
    <property type="entry name" value="ASP_PROTEASE"/>
    <property type="match status" value="1"/>
</dbReference>
<dbReference type="InterPro" id="IPR036875">
    <property type="entry name" value="Znf_CCHC_sf"/>
</dbReference>
<evidence type="ECO:0000256" key="13">
    <source>
        <dbReference type="ARBA" id="ARBA00023125"/>
    </source>
</evidence>
<proteinExistence type="predicted"/>
<organism evidence="17 18">
    <name type="scientific">Cordylochernes scorpioides</name>
    <dbReference type="NCBI Taxonomy" id="51811"/>
    <lineage>
        <taxon>Eukaryota</taxon>
        <taxon>Metazoa</taxon>
        <taxon>Ecdysozoa</taxon>
        <taxon>Arthropoda</taxon>
        <taxon>Chelicerata</taxon>
        <taxon>Arachnida</taxon>
        <taxon>Pseudoscorpiones</taxon>
        <taxon>Cheliferoidea</taxon>
        <taxon>Chernetidae</taxon>
        <taxon>Cordylochernes</taxon>
    </lineage>
</organism>
<feature type="compositionally biased region" description="Basic and acidic residues" evidence="14">
    <location>
        <begin position="3759"/>
        <end position="3772"/>
    </location>
</feature>
<dbReference type="Pfam" id="PF17919">
    <property type="entry name" value="RT_RNaseH_2"/>
    <property type="match status" value="2"/>
</dbReference>
<feature type="compositionally biased region" description="Basic and acidic residues" evidence="14">
    <location>
        <begin position="493"/>
        <end position="509"/>
    </location>
</feature>
<dbReference type="SMART" id="SM00343">
    <property type="entry name" value="ZnF_C2HC"/>
    <property type="match status" value="3"/>
</dbReference>
<feature type="region of interest" description="Disordered" evidence="14">
    <location>
        <begin position="462"/>
        <end position="509"/>
    </location>
</feature>
<feature type="compositionally biased region" description="Basic and acidic residues" evidence="14">
    <location>
        <begin position="3496"/>
        <end position="3511"/>
    </location>
</feature>
<feature type="domain" description="Integrase catalytic" evidence="16">
    <location>
        <begin position="771"/>
        <end position="930"/>
    </location>
</feature>
<dbReference type="InterPro" id="IPR001878">
    <property type="entry name" value="Znf_CCHC"/>
</dbReference>
<evidence type="ECO:0000256" key="6">
    <source>
        <dbReference type="ARBA" id="ARBA00022750"/>
    </source>
</evidence>
<keyword evidence="2" id="KW-0645">Protease</keyword>
<feature type="domain" description="Reverse transcriptase" evidence="15">
    <location>
        <begin position="2520"/>
        <end position="2698"/>
    </location>
</feature>
<dbReference type="InterPro" id="IPR001969">
    <property type="entry name" value="Aspartic_peptidase_AS"/>
</dbReference>
<dbReference type="Pfam" id="PF00665">
    <property type="entry name" value="rve"/>
    <property type="match status" value="2"/>
</dbReference>
<feature type="region of interest" description="Disordered" evidence="14">
    <location>
        <begin position="184"/>
        <end position="219"/>
    </location>
</feature>
<dbReference type="PROSITE" id="PS50994">
    <property type="entry name" value="INTEGRASE"/>
    <property type="match status" value="4"/>
</dbReference>
<keyword evidence="12" id="KW-0695">RNA-directed DNA polymerase</keyword>
<evidence type="ECO:0000256" key="3">
    <source>
        <dbReference type="ARBA" id="ARBA00022679"/>
    </source>
</evidence>
<accession>A0ABY6L8H6</accession>
<keyword evidence="18" id="KW-1185">Reference proteome</keyword>
<feature type="region of interest" description="Disordered" evidence="14">
    <location>
        <begin position="3496"/>
        <end position="3608"/>
    </location>
</feature>
<dbReference type="Pfam" id="PF05380">
    <property type="entry name" value="Peptidase_A17"/>
    <property type="match status" value="1"/>
</dbReference>
<dbReference type="Pfam" id="PF17921">
    <property type="entry name" value="Integrase_H2C2"/>
    <property type="match status" value="4"/>
</dbReference>
<dbReference type="InterPro" id="IPR012337">
    <property type="entry name" value="RNaseH-like_sf"/>
</dbReference>
<evidence type="ECO:0000256" key="1">
    <source>
        <dbReference type="ARBA" id="ARBA00012493"/>
    </source>
</evidence>
<dbReference type="Gene3D" id="4.10.60.10">
    <property type="entry name" value="Zinc finger, CCHC-type"/>
    <property type="match status" value="1"/>
</dbReference>
<evidence type="ECO:0000256" key="7">
    <source>
        <dbReference type="ARBA" id="ARBA00022759"/>
    </source>
</evidence>
<dbReference type="InterPro" id="IPR057670">
    <property type="entry name" value="SH3_retrovirus"/>
</dbReference>
<dbReference type="SUPFAM" id="SSF53098">
    <property type="entry name" value="Ribonuclease H-like"/>
    <property type="match status" value="4"/>
</dbReference>
<reference evidence="17 18" key="1">
    <citation type="submission" date="2022-01" db="EMBL/GenBank/DDBJ databases">
        <title>A chromosomal length assembly of Cordylochernes scorpioides.</title>
        <authorList>
            <person name="Zeh D."/>
            <person name="Zeh J."/>
        </authorList>
    </citation>
    <scope>NUCLEOTIDE SEQUENCE [LARGE SCALE GENOMIC DNA]</scope>
    <source>
        <strain evidence="17">IN4F17</strain>
        <tissue evidence="17">Whole Body</tissue>
    </source>
</reference>
<feature type="domain" description="Integrase catalytic" evidence="16">
    <location>
        <begin position="1965"/>
        <end position="2047"/>
    </location>
</feature>
<feature type="compositionally biased region" description="Polar residues" evidence="14">
    <location>
        <begin position="3355"/>
        <end position="3367"/>
    </location>
</feature>
<keyword evidence="13" id="KW-0238">DNA-binding</keyword>
<feature type="domain" description="Reverse transcriptase" evidence="15">
    <location>
        <begin position="1419"/>
        <end position="1597"/>
    </location>
</feature>
<keyword evidence="5" id="KW-0540">Nuclease</keyword>
<feature type="compositionally biased region" description="Polar residues" evidence="14">
    <location>
        <begin position="2244"/>
        <end position="2260"/>
    </location>
</feature>
<feature type="region of interest" description="Disordered" evidence="14">
    <location>
        <begin position="2168"/>
        <end position="2205"/>
    </location>
</feature>
<dbReference type="SUPFAM" id="SSF57756">
    <property type="entry name" value="Retrovirus zinc finger-like domains"/>
    <property type="match status" value="1"/>
</dbReference>
<keyword evidence="7" id="KW-0255">Endonuclease</keyword>
<dbReference type="Gene3D" id="3.10.10.10">
    <property type="entry name" value="HIV Type 1 Reverse Transcriptase, subunit A, domain 1"/>
    <property type="match status" value="3"/>
</dbReference>
<dbReference type="Proteomes" id="UP001235939">
    <property type="component" value="Chromosome 14"/>
</dbReference>
<dbReference type="Pfam" id="PF22938">
    <property type="entry name" value="Integrase_p58_C"/>
    <property type="match status" value="1"/>
</dbReference>
<feature type="compositionally biased region" description="Basic and acidic residues" evidence="14">
    <location>
        <begin position="3706"/>
        <end position="3718"/>
    </location>
</feature>
<evidence type="ECO:0000256" key="14">
    <source>
        <dbReference type="SAM" id="MobiDB-lite"/>
    </source>
</evidence>
<keyword evidence="6" id="KW-0064">Aspartyl protease</keyword>
<protein>
    <recommendedName>
        <fullName evidence="1">RNA-directed DNA polymerase</fullName>
        <ecNumber evidence="1">2.7.7.49</ecNumber>
    </recommendedName>
</protein>
<feature type="compositionally biased region" description="Polar residues" evidence="14">
    <location>
        <begin position="3374"/>
        <end position="3388"/>
    </location>
</feature>
<keyword evidence="4" id="KW-0548">Nucleotidyltransferase</keyword>
<dbReference type="InterPro" id="IPR036397">
    <property type="entry name" value="RNaseH_sf"/>
</dbReference>
<feature type="non-terminal residue" evidence="17">
    <location>
        <position position="1"/>
    </location>
</feature>
<dbReference type="Pfam" id="PF00078">
    <property type="entry name" value="RVT_1"/>
    <property type="match status" value="3"/>
</dbReference>
<dbReference type="InterPro" id="IPR021109">
    <property type="entry name" value="Peptidase_aspartic_dom_sf"/>
</dbReference>
<evidence type="ECO:0000256" key="5">
    <source>
        <dbReference type="ARBA" id="ARBA00022722"/>
    </source>
</evidence>
<dbReference type="PANTHER" id="PTHR37984:SF15">
    <property type="entry name" value="INTEGRASE CATALYTIC DOMAIN-CONTAINING PROTEIN"/>
    <property type="match status" value="1"/>
</dbReference>